<dbReference type="EMBL" id="SSOD01000008">
    <property type="protein sequence ID" value="THF60915.1"/>
    <property type="molecule type" value="Genomic_DNA"/>
</dbReference>
<keyword evidence="2" id="KW-1185">Reference proteome</keyword>
<dbReference type="Pfam" id="PF10800">
    <property type="entry name" value="DUF2528"/>
    <property type="match status" value="1"/>
</dbReference>
<sequence>MKKRYKLDSGMDTSITLEIDTGKIPEDLAREINAFWIEGDYILDLSDGDAFQAVARRAAGPLLGYLLDGYHERGAVETLAGDEGWPDAANGGITIIDHEIPLLGSGDFEVTEIAA</sequence>
<proteinExistence type="predicted"/>
<protein>
    <submittedName>
        <fullName evidence="1">DUF2528 family protein</fullName>
    </submittedName>
</protein>
<name>A0A4S4AMV5_9RHOO</name>
<dbReference type="OrthoDB" id="8779547at2"/>
<dbReference type="RefSeq" id="WP_136385189.1">
    <property type="nucleotide sequence ID" value="NZ_SSOD01000008.1"/>
</dbReference>
<dbReference type="AlphaFoldDB" id="A0A4S4AMV5"/>
<organism evidence="1 2">
    <name type="scientific">Pseudothauera rhizosphaerae</name>
    <dbReference type="NCBI Taxonomy" id="2565932"/>
    <lineage>
        <taxon>Bacteria</taxon>
        <taxon>Pseudomonadati</taxon>
        <taxon>Pseudomonadota</taxon>
        <taxon>Betaproteobacteria</taxon>
        <taxon>Rhodocyclales</taxon>
        <taxon>Zoogloeaceae</taxon>
        <taxon>Pseudothauera</taxon>
    </lineage>
</organism>
<reference evidence="1 2" key="1">
    <citation type="submission" date="2019-04" db="EMBL/GenBank/DDBJ databases">
        <title>Azoarcus rhizosphaerae sp. nov. isolated from rhizosphere of Ficus religiosa.</title>
        <authorList>
            <person name="Lin S.-Y."/>
            <person name="Hameed A."/>
            <person name="Hsu Y.-H."/>
            <person name="Young C.-C."/>
        </authorList>
    </citation>
    <scope>NUCLEOTIDE SEQUENCE [LARGE SCALE GENOMIC DNA]</scope>
    <source>
        <strain evidence="1 2">CC-YHH848</strain>
    </source>
</reference>
<gene>
    <name evidence="1" type="ORF">E6O51_11845</name>
</gene>
<accession>A0A4S4AMV5</accession>
<dbReference type="Proteomes" id="UP000307956">
    <property type="component" value="Unassembled WGS sequence"/>
</dbReference>
<evidence type="ECO:0000313" key="2">
    <source>
        <dbReference type="Proteomes" id="UP000307956"/>
    </source>
</evidence>
<comment type="caution">
    <text evidence="1">The sequence shown here is derived from an EMBL/GenBank/DDBJ whole genome shotgun (WGS) entry which is preliminary data.</text>
</comment>
<evidence type="ECO:0000313" key="1">
    <source>
        <dbReference type="EMBL" id="THF60915.1"/>
    </source>
</evidence>
<dbReference type="InterPro" id="IPR024252">
    <property type="entry name" value="DUF2528"/>
</dbReference>